<dbReference type="Gene3D" id="3.90.550.10">
    <property type="entry name" value="Spore Coat Polysaccharide Biosynthesis Protein SpsA, Chain A"/>
    <property type="match status" value="1"/>
</dbReference>
<dbReference type="SUPFAM" id="SSF53448">
    <property type="entry name" value="Nucleotide-diphospho-sugar transferases"/>
    <property type="match status" value="1"/>
</dbReference>
<dbReference type="Proteomes" id="UP000728185">
    <property type="component" value="Unassembled WGS sequence"/>
</dbReference>
<dbReference type="GO" id="GO:0042285">
    <property type="term" value="F:xylosyltransferase activity"/>
    <property type="evidence" value="ECO:0007669"/>
    <property type="project" value="TreeGrafter"/>
</dbReference>
<dbReference type="GO" id="GO:0035269">
    <property type="term" value="P:protein O-linked glycosylation via mannose"/>
    <property type="evidence" value="ECO:0007669"/>
    <property type="project" value="TreeGrafter"/>
</dbReference>
<evidence type="ECO:0000313" key="8">
    <source>
        <dbReference type="EMBL" id="KAA0190631.1"/>
    </source>
</evidence>
<organism evidence="8 9">
    <name type="scientific">Fasciolopsis buskii</name>
    <dbReference type="NCBI Taxonomy" id="27845"/>
    <lineage>
        <taxon>Eukaryota</taxon>
        <taxon>Metazoa</taxon>
        <taxon>Spiralia</taxon>
        <taxon>Lophotrochozoa</taxon>
        <taxon>Platyhelminthes</taxon>
        <taxon>Trematoda</taxon>
        <taxon>Digenea</taxon>
        <taxon>Plagiorchiida</taxon>
        <taxon>Echinostomata</taxon>
        <taxon>Echinostomatoidea</taxon>
        <taxon>Fasciolidae</taxon>
        <taxon>Fasciolopsis</taxon>
    </lineage>
</organism>
<evidence type="ECO:0000256" key="6">
    <source>
        <dbReference type="ARBA" id="ARBA00023136"/>
    </source>
</evidence>
<dbReference type="GO" id="GO:0000139">
    <property type="term" value="C:Golgi membrane"/>
    <property type="evidence" value="ECO:0007669"/>
    <property type="project" value="UniProtKB-SubCell"/>
</dbReference>
<dbReference type="AlphaFoldDB" id="A0A8E0VKD7"/>
<evidence type="ECO:0000256" key="3">
    <source>
        <dbReference type="ARBA" id="ARBA00022968"/>
    </source>
</evidence>
<evidence type="ECO:0000256" key="5">
    <source>
        <dbReference type="ARBA" id="ARBA00023034"/>
    </source>
</evidence>
<keyword evidence="4" id="KW-1133">Transmembrane helix</keyword>
<comment type="subcellular location">
    <subcellularLocation>
        <location evidence="1">Golgi apparatus membrane</location>
        <topology evidence="1">Single-pass type II membrane protein</topology>
    </subcellularLocation>
</comment>
<keyword evidence="6" id="KW-0472">Membrane</keyword>
<sequence>MSINGKKHSKRMLNVLKSILYYQNRVRREDPRCIISFPNAAVLSCPRRPSLILKRRLHLHLLVNLEARHDLNSTLADWGLDGVTWTMYSFEQHRSKVDWIPNSHWAGISALIKLTLTTVLPEWIEKVIVMDTDVLLNHDIAELWDHFDQFTDEQIIGYAWEQNSESPTCNEPGVRTIPVYGINGGLGLLHLKRMRQTNWDNLWLTTVDRILGMRYELYQNDQEVIRAIIRQYPQFYYKLPCEWNVQIYADVASECCPSVWPLRYPDQVDCWSELYPDAKFRPAKLIHYDTKFKPGDTDDPFDLPPITWAIGRKLESKCRKVMYYQVTCKSHCLAFCKWLLVYSLPFLTYLHFM</sequence>
<evidence type="ECO:0008006" key="10">
    <source>
        <dbReference type="Google" id="ProtNLM"/>
    </source>
</evidence>
<keyword evidence="3" id="KW-0735">Signal-anchor</keyword>
<keyword evidence="7" id="KW-0325">Glycoprotein</keyword>
<name>A0A8E0VKD7_9TREM</name>
<dbReference type="InterPro" id="IPR002495">
    <property type="entry name" value="Glyco_trans_8"/>
</dbReference>
<evidence type="ECO:0000256" key="4">
    <source>
        <dbReference type="ARBA" id="ARBA00022989"/>
    </source>
</evidence>
<dbReference type="Pfam" id="PF01501">
    <property type="entry name" value="Glyco_transf_8"/>
    <property type="match status" value="1"/>
</dbReference>
<evidence type="ECO:0000313" key="9">
    <source>
        <dbReference type="Proteomes" id="UP000728185"/>
    </source>
</evidence>
<dbReference type="EMBL" id="LUCM01006870">
    <property type="protein sequence ID" value="KAA0190631.1"/>
    <property type="molecule type" value="Genomic_DNA"/>
</dbReference>
<evidence type="ECO:0000256" key="1">
    <source>
        <dbReference type="ARBA" id="ARBA00004323"/>
    </source>
</evidence>
<proteinExistence type="predicted"/>
<reference evidence="8" key="1">
    <citation type="submission" date="2019-05" db="EMBL/GenBank/DDBJ databases">
        <title>Annotation for the trematode Fasciolopsis buski.</title>
        <authorList>
            <person name="Choi Y.-J."/>
        </authorList>
    </citation>
    <scope>NUCLEOTIDE SEQUENCE</scope>
    <source>
        <strain evidence="8">HT</strain>
        <tissue evidence="8">Whole worm</tissue>
    </source>
</reference>
<gene>
    <name evidence="8" type="ORF">FBUS_00983</name>
</gene>
<dbReference type="InterPro" id="IPR051292">
    <property type="entry name" value="Xyl/GlcA_transferase"/>
</dbReference>
<comment type="caution">
    <text evidence="8">The sequence shown here is derived from an EMBL/GenBank/DDBJ whole genome shotgun (WGS) entry which is preliminary data.</text>
</comment>
<keyword evidence="5" id="KW-0333">Golgi apparatus</keyword>
<dbReference type="GO" id="GO:0015020">
    <property type="term" value="F:glucuronosyltransferase activity"/>
    <property type="evidence" value="ECO:0007669"/>
    <property type="project" value="TreeGrafter"/>
</dbReference>
<keyword evidence="2" id="KW-0812">Transmembrane</keyword>
<evidence type="ECO:0000256" key="2">
    <source>
        <dbReference type="ARBA" id="ARBA00022692"/>
    </source>
</evidence>
<accession>A0A8E0VKD7</accession>
<keyword evidence="9" id="KW-1185">Reference proteome</keyword>
<dbReference type="PANTHER" id="PTHR12270">
    <property type="entry name" value="GLYCOSYLTRANSFERASE-RELATED"/>
    <property type="match status" value="1"/>
</dbReference>
<protein>
    <recommendedName>
        <fullName evidence="10">Glycosyltransferase-like protein LARGE</fullName>
    </recommendedName>
</protein>
<dbReference type="PANTHER" id="PTHR12270:SF25">
    <property type="entry name" value="GLYCOSYLTRANSFERASE-LIKE PROTEIN LARGE"/>
    <property type="match status" value="1"/>
</dbReference>
<dbReference type="InterPro" id="IPR029044">
    <property type="entry name" value="Nucleotide-diphossugar_trans"/>
</dbReference>
<dbReference type="OrthoDB" id="6287094at2759"/>
<evidence type="ECO:0000256" key="7">
    <source>
        <dbReference type="ARBA" id="ARBA00023180"/>
    </source>
</evidence>